<evidence type="ECO:0000313" key="1">
    <source>
        <dbReference type="EMBL" id="GAW02201.1"/>
    </source>
</evidence>
<organism evidence="1 2">
    <name type="scientific">Lentinula edodes</name>
    <name type="common">Shiitake mushroom</name>
    <name type="synonym">Lentinus edodes</name>
    <dbReference type="NCBI Taxonomy" id="5353"/>
    <lineage>
        <taxon>Eukaryota</taxon>
        <taxon>Fungi</taxon>
        <taxon>Dikarya</taxon>
        <taxon>Basidiomycota</taxon>
        <taxon>Agaricomycotina</taxon>
        <taxon>Agaricomycetes</taxon>
        <taxon>Agaricomycetidae</taxon>
        <taxon>Agaricales</taxon>
        <taxon>Marasmiineae</taxon>
        <taxon>Omphalotaceae</taxon>
        <taxon>Lentinula</taxon>
    </lineage>
</organism>
<comment type="caution">
    <text evidence="1">The sequence shown here is derived from an EMBL/GenBank/DDBJ whole genome shotgun (WGS) entry which is preliminary data.</text>
</comment>
<reference evidence="1 2" key="1">
    <citation type="submission" date="2016-08" db="EMBL/GenBank/DDBJ databases">
        <authorList>
            <consortium name="Lentinula edodes genome sequencing consortium"/>
            <person name="Sakamoto Y."/>
            <person name="Nakade K."/>
            <person name="Sato S."/>
            <person name="Yoshida Y."/>
            <person name="Miyazaki K."/>
            <person name="Natsume S."/>
            <person name="Konno N."/>
        </authorList>
    </citation>
    <scope>NUCLEOTIDE SEQUENCE [LARGE SCALE GENOMIC DNA]</scope>
    <source>
        <strain evidence="1 2">NBRC 111202</strain>
    </source>
</reference>
<dbReference type="EMBL" id="BDGU01000086">
    <property type="protein sequence ID" value="GAW02201.1"/>
    <property type="molecule type" value="Genomic_DNA"/>
</dbReference>
<dbReference type="Proteomes" id="UP000188533">
    <property type="component" value="Unassembled WGS sequence"/>
</dbReference>
<proteinExistence type="predicted"/>
<evidence type="ECO:0000313" key="2">
    <source>
        <dbReference type="Proteomes" id="UP000188533"/>
    </source>
</evidence>
<dbReference type="AlphaFoldDB" id="A0A1Q3E4V8"/>
<keyword evidence="2" id="KW-1185">Reference proteome</keyword>
<name>A0A1Q3E4V8_LENED</name>
<protein>
    <submittedName>
        <fullName evidence="1">Uncharacterized protein</fullName>
    </submittedName>
</protein>
<reference evidence="1 2" key="2">
    <citation type="submission" date="2017-02" db="EMBL/GenBank/DDBJ databases">
        <title>A genome survey and senescence transcriptome analysis in Lentinula edodes.</title>
        <authorList>
            <person name="Sakamoto Y."/>
            <person name="Nakade K."/>
            <person name="Sato S."/>
            <person name="Yoshida Y."/>
            <person name="Miyazaki K."/>
            <person name="Natsume S."/>
            <person name="Konno N."/>
        </authorList>
    </citation>
    <scope>NUCLEOTIDE SEQUENCE [LARGE SCALE GENOMIC DNA]</scope>
    <source>
        <strain evidence="1 2">NBRC 111202</strain>
    </source>
</reference>
<accession>A0A1Q3E4V8</accession>
<gene>
    <name evidence="1" type="ORF">LENED_003838</name>
</gene>
<sequence length="191" mass="21204">MLVWGFMPIPPPPPPMFMLIPAIPPIPPIEPIFGIPPIPVIPAIPKLPAPPGPSCGCDATLRKAYQDLDHAWIREVDPLTREVQEVIRLHLLLVDDEEVRVVVVAAVEVENAYQNSNLVDLVAHTIIHAIHPITHKTRTINHRLSLHSALHSSVSNHPSTCNLRLRALAEHIISSEPMRLRRIAKSCQESS</sequence>